<evidence type="ECO:0000256" key="6">
    <source>
        <dbReference type="RuleBase" id="RU003345"/>
    </source>
</evidence>
<evidence type="ECO:0000313" key="9">
    <source>
        <dbReference type="Proteomes" id="UP001157915"/>
    </source>
</evidence>
<dbReference type="PROSITE" id="PS00687">
    <property type="entry name" value="ALDEHYDE_DEHYDR_GLU"/>
    <property type="match status" value="1"/>
</dbReference>
<dbReference type="EMBL" id="FXUA01000005">
    <property type="protein sequence ID" value="SMP27770.1"/>
    <property type="molecule type" value="Genomic_DNA"/>
</dbReference>
<keyword evidence="3" id="KW-0520">NAD</keyword>
<evidence type="ECO:0000259" key="7">
    <source>
        <dbReference type="Pfam" id="PF00171"/>
    </source>
</evidence>
<reference evidence="8 9" key="1">
    <citation type="submission" date="2017-05" db="EMBL/GenBank/DDBJ databases">
        <authorList>
            <person name="Varghese N."/>
            <person name="Submissions S."/>
        </authorList>
    </citation>
    <scope>NUCLEOTIDE SEQUENCE [LARGE SCALE GENOMIC DNA]</scope>
    <source>
        <strain evidence="8 9">DSM 15360</strain>
    </source>
</reference>
<dbReference type="PANTHER" id="PTHR43570">
    <property type="entry name" value="ALDEHYDE DEHYDROGENASE"/>
    <property type="match status" value="1"/>
</dbReference>
<dbReference type="PROSITE" id="PS00070">
    <property type="entry name" value="ALDEHYDE_DEHYDR_CYS"/>
    <property type="match status" value="1"/>
</dbReference>
<dbReference type="Gene3D" id="3.40.309.10">
    <property type="entry name" value="Aldehyde Dehydrogenase, Chain A, domain 2"/>
    <property type="match status" value="1"/>
</dbReference>
<evidence type="ECO:0000256" key="3">
    <source>
        <dbReference type="ARBA" id="ARBA00023027"/>
    </source>
</evidence>
<feature type="domain" description="Aldehyde dehydrogenase" evidence="7">
    <location>
        <begin position="50"/>
        <end position="469"/>
    </location>
</feature>
<dbReference type="InterPro" id="IPR016163">
    <property type="entry name" value="Ald_DH_C"/>
</dbReference>
<dbReference type="InterPro" id="IPR015590">
    <property type="entry name" value="Aldehyde_DH_dom"/>
</dbReference>
<keyword evidence="2 4" id="KW-0560">Oxidoreductase</keyword>
<evidence type="ECO:0000256" key="5">
    <source>
        <dbReference type="PROSITE-ProRule" id="PRU10007"/>
    </source>
</evidence>
<comment type="caution">
    <text evidence="8">The sequence shown here is derived from an EMBL/GenBank/DDBJ whole genome shotgun (WGS) entry which is preliminary data.</text>
</comment>
<dbReference type="Pfam" id="PF00171">
    <property type="entry name" value="Aldedh"/>
    <property type="match status" value="1"/>
</dbReference>
<dbReference type="InterPro" id="IPR016160">
    <property type="entry name" value="Ald_DH_CS_CYS"/>
</dbReference>
<dbReference type="InterPro" id="IPR016162">
    <property type="entry name" value="Ald_DH_N"/>
</dbReference>
<dbReference type="Gene3D" id="3.40.605.10">
    <property type="entry name" value="Aldehyde Dehydrogenase, Chain A, domain 1"/>
    <property type="match status" value="1"/>
</dbReference>
<dbReference type="PANTHER" id="PTHR43570:SF20">
    <property type="entry name" value="ALDEHYDE DEHYDROGENASE ALDX-RELATED"/>
    <property type="match status" value="1"/>
</dbReference>
<keyword evidence="9" id="KW-1185">Reference proteome</keyword>
<name>A0ABY1P830_9BACT</name>
<dbReference type="SUPFAM" id="SSF53720">
    <property type="entry name" value="ALDH-like"/>
    <property type="match status" value="1"/>
</dbReference>
<dbReference type="Proteomes" id="UP001157915">
    <property type="component" value="Unassembled WGS sequence"/>
</dbReference>
<evidence type="ECO:0000256" key="4">
    <source>
        <dbReference type="PIRNR" id="PIRNR036492"/>
    </source>
</evidence>
<dbReference type="InterPro" id="IPR012394">
    <property type="entry name" value="Aldehyde_DH_NAD(P)"/>
</dbReference>
<feature type="active site" evidence="5">
    <location>
        <position position="245"/>
    </location>
</feature>
<organism evidence="8 9">
    <name type="scientific">Algoriphagus winogradskyi</name>
    <dbReference type="NCBI Taxonomy" id="237017"/>
    <lineage>
        <taxon>Bacteria</taxon>
        <taxon>Pseudomonadati</taxon>
        <taxon>Bacteroidota</taxon>
        <taxon>Cytophagia</taxon>
        <taxon>Cytophagales</taxon>
        <taxon>Cyclobacteriaceae</taxon>
        <taxon>Algoriphagus</taxon>
    </lineage>
</organism>
<evidence type="ECO:0000256" key="2">
    <source>
        <dbReference type="ARBA" id="ARBA00023002"/>
    </source>
</evidence>
<dbReference type="PIRSF" id="PIRSF036492">
    <property type="entry name" value="ALDH"/>
    <property type="match status" value="1"/>
</dbReference>
<dbReference type="CDD" id="cd07134">
    <property type="entry name" value="ALDH_AlkH-like"/>
    <property type="match status" value="1"/>
</dbReference>
<evidence type="ECO:0000256" key="1">
    <source>
        <dbReference type="ARBA" id="ARBA00009986"/>
    </source>
</evidence>
<dbReference type="InterPro" id="IPR029510">
    <property type="entry name" value="Ald_DH_CS_GLU"/>
</dbReference>
<comment type="similarity">
    <text evidence="1 4 6">Belongs to the aldehyde dehydrogenase family.</text>
</comment>
<accession>A0ABY1P830</accession>
<protein>
    <recommendedName>
        <fullName evidence="4">Aldehyde dehydrogenase</fullName>
    </recommendedName>
</protein>
<sequence>MITLFPEKYLYIKFIDSPEPSRIVKMLKHKSKAPSTINLDILLQSQKLTSLAWRTSTAMERIAHLKKIGSWIKDNQQAIREALKNDFGKPEAETDLSEIFPVTAEINHSIKNLKKWMKPNSVPTPLPMLGTSSKIYLEPKGTSLIISPWNYPFNLTIGPLISALSAGCTAIIKPSEMTPHTSDLVSTMISELFDPSEVAVVLGEVEISTELLKLPFDHIFFTGSPSVGKIVMKAAAANLTSVTLELGGKSPVILNEDADLTDAAEKIIWGKYVNCGQTCIAPDYILVHESQQEKLIMEMKVALQKMYDPDYKGIEKSPDMARIINDKHFKRLTQTIEDALSEGAALVFGGKYTPLTRYIDPTILTNVNNDMQVMQEEIFGPILPILSYSSLENAIAYVNSKPKPLALYYFGKNSEQTSKVLRETSSGNTVINDCVLHFLHLELPFGGVNNSGIGKAHGYHGFLAFSNEKGVLKQRVGINNVTLLRPPYGIKAKQIIASLIKWF</sequence>
<proteinExistence type="inferred from homology"/>
<gene>
    <name evidence="8" type="ORF">SAMN06265367_105151</name>
</gene>
<evidence type="ECO:0000313" key="8">
    <source>
        <dbReference type="EMBL" id="SMP27770.1"/>
    </source>
</evidence>
<dbReference type="InterPro" id="IPR016161">
    <property type="entry name" value="Ald_DH/histidinol_DH"/>
</dbReference>